<dbReference type="AlphaFoldDB" id="A0A329MQV4"/>
<dbReference type="RefSeq" id="WP_113030210.1">
    <property type="nucleotide sequence ID" value="NZ_QMFB01000003.1"/>
</dbReference>
<dbReference type="PANTHER" id="PTHR42713">
    <property type="entry name" value="HISTIDINE KINASE-RELATED"/>
    <property type="match status" value="1"/>
</dbReference>
<feature type="domain" description="Response regulatory" evidence="10">
    <location>
        <begin position="4"/>
        <end position="121"/>
    </location>
</feature>
<evidence type="ECO:0000256" key="6">
    <source>
        <dbReference type="ARBA" id="ARBA00023125"/>
    </source>
</evidence>
<keyword evidence="5" id="KW-0805">Transcription regulation</keyword>
<keyword evidence="12" id="KW-1185">Reference proteome</keyword>
<dbReference type="GO" id="GO:0000160">
    <property type="term" value="P:phosphorelay signal transduction system"/>
    <property type="evidence" value="ECO:0007669"/>
    <property type="project" value="UniProtKB-KW"/>
</dbReference>
<dbReference type="PROSITE" id="PS50110">
    <property type="entry name" value="RESPONSE_REGULATORY"/>
    <property type="match status" value="1"/>
</dbReference>
<dbReference type="Pfam" id="PF00072">
    <property type="entry name" value="Response_reg"/>
    <property type="match status" value="1"/>
</dbReference>
<dbReference type="InterPro" id="IPR001789">
    <property type="entry name" value="Sig_transdc_resp-reg_receiver"/>
</dbReference>
<evidence type="ECO:0000256" key="1">
    <source>
        <dbReference type="ARBA" id="ARBA00004496"/>
    </source>
</evidence>
<dbReference type="EMBL" id="QMFB01000003">
    <property type="protein sequence ID" value="RAV21900.1"/>
    <property type="molecule type" value="Genomic_DNA"/>
</dbReference>
<dbReference type="GO" id="GO:0043565">
    <property type="term" value="F:sequence-specific DNA binding"/>
    <property type="evidence" value="ECO:0007669"/>
    <property type="project" value="InterPro"/>
</dbReference>
<evidence type="ECO:0000256" key="5">
    <source>
        <dbReference type="ARBA" id="ARBA00023015"/>
    </source>
</evidence>
<proteinExistence type="predicted"/>
<dbReference type="PROSITE" id="PS01124">
    <property type="entry name" value="HTH_ARAC_FAMILY_2"/>
    <property type="match status" value="1"/>
</dbReference>
<dbReference type="PRINTS" id="PR00032">
    <property type="entry name" value="HTHARAC"/>
</dbReference>
<feature type="domain" description="HTH araC/xylS-type" evidence="9">
    <location>
        <begin position="429"/>
        <end position="527"/>
    </location>
</feature>
<accession>A0A329MQV4</accession>
<dbReference type="OrthoDB" id="9788446at2"/>
<dbReference type="InterPro" id="IPR051552">
    <property type="entry name" value="HptR"/>
</dbReference>
<gene>
    <name evidence="11" type="ORF">DQG23_07550</name>
</gene>
<evidence type="ECO:0000256" key="3">
    <source>
        <dbReference type="ARBA" id="ARBA00022553"/>
    </source>
</evidence>
<dbReference type="GO" id="GO:0003700">
    <property type="term" value="F:DNA-binding transcription factor activity"/>
    <property type="evidence" value="ECO:0007669"/>
    <property type="project" value="InterPro"/>
</dbReference>
<dbReference type="InterPro" id="IPR020449">
    <property type="entry name" value="Tscrpt_reg_AraC-type_HTH"/>
</dbReference>
<dbReference type="InterPro" id="IPR018060">
    <property type="entry name" value="HTH_AraC"/>
</dbReference>
<organism evidence="11 12">
    <name type="scientific">Paenibacillus contaminans</name>
    <dbReference type="NCBI Taxonomy" id="450362"/>
    <lineage>
        <taxon>Bacteria</taxon>
        <taxon>Bacillati</taxon>
        <taxon>Bacillota</taxon>
        <taxon>Bacilli</taxon>
        <taxon>Bacillales</taxon>
        <taxon>Paenibacillaceae</taxon>
        <taxon>Paenibacillus</taxon>
    </lineage>
</organism>
<evidence type="ECO:0000259" key="9">
    <source>
        <dbReference type="PROSITE" id="PS01124"/>
    </source>
</evidence>
<evidence type="ECO:0000256" key="2">
    <source>
        <dbReference type="ARBA" id="ARBA00022490"/>
    </source>
</evidence>
<dbReference type="CDD" id="cd17536">
    <property type="entry name" value="REC_YesN-like"/>
    <property type="match status" value="1"/>
</dbReference>
<comment type="subcellular location">
    <subcellularLocation>
        <location evidence="1">Cytoplasm</location>
    </subcellularLocation>
</comment>
<dbReference type="PANTHER" id="PTHR42713:SF3">
    <property type="entry name" value="TRANSCRIPTIONAL REGULATORY PROTEIN HPTR"/>
    <property type="match status" value="1"/>
</dbReference>
<dbReference type="Pfam" id="PF12833">
    <property type="entry name" value="HTH_18"/>
    <property type="match status" value="1"/>
</dbReference>
<dbReference type="SMART" id="SM00448">
    <property type="entry name" value="REC"/>
    <property type="match status" value="1"/>
</dbReference>
<feature type="modified residue" description="4-aspartylphosphate" evidence="8">
    <location>
        <position position="56"/>
    </location>
</feature>
<dbReference type="GO" id="GO:0005737">
    <property type="term" value="C:cytoplasm"/>
    <property type="evidence" value="ECO:0007669"/>
    <property type="project" value="UniProtKB-SubCell"/>
</dbReference>
<keyword evidence="6" id="KW-0238">DNA-binding</keyword>
<keyword evidence="7" id="KW-0804">Transcription</keyword>
<evidence type="ECO:0000313" key="11">
    <source>
        <dbReference type="EMBL" id="RAV21900.1"/>
    </source>
</evidence>
<dbReference type="InterPro" id="IPR011006">
    <property type="entry name" value="CheY-like_superfamily"/>
</dbReference>
<comment type="caution">
    <text evidence="11">The sequence shown here is derived from an EMBL/GenBank/DDBJ whole genome shotgun (WGS) entry which is preliminary data.</text>
</comment>
<dbReference type="SUPFAM" id="SSF46689">
    <property type="entry name" value="Homeodomain-like"/>
    <property type="match status" value="2"/>
</dbReference>
<keyword evidence="2" id="KW-0963">Cytoplasm</keyword>
<evidence type="ECO:0000256" key="8">
    <source>
        <dbReference type="PROSITE-ProRule" id="PRU00169"/>
    </source>
</evidence>
<evidence type="ECO:0000256" key="4">
    <source>
        <dbReference type="ARBA" id="ARBA00023012"/>
    </source>
</evidence>
<dbReference type="SUPFAM" id="SSF52172">
    <property type="entry name" value="CheY-like"/>
    <property type="match status" value="1"/>
</dbReference>
<dbReference type="Gene3D" id="1.10.10.60">
    <property type="entry name" value="Homeodomain-like"/>
    <property type="match status" value="2"/>
</dbReference>
<evidence type="ECO:0000256" key="7">
    <source>
        <dbReference type="ARBA" id="ARBA00023163"/>
    </source>
</evidence>
<keyword evidence="4" id="KW-0902">Two-component regulatory system</keyword>
<dbReference type="Proteomes" id="UP000250369">
    <property type="component" value="Unassembled WGS sequence"/>
</dbReference>
<dbReference type="InterPro" id="IPR018062">
    <property type="entry name" value="HTH_AraC-typ_CS"/>
</dbReference>
<dbReference type="Gene3D" id="3.40.50.2300">
    <property type="match status" value="1"/>
</dbReference>
<reference evidence="11 12" key="1">
    <citation type="journal article" date="2009" name="Int. J. Syst. Evol. Microbiol.">
        <title>Paenibacillus contaminans sp. nov., isolated from a contaminated laboratory plate.</title>
        <authorList>
            <person name="Chou J.H."/>
            <person name="Lee J.H."/>
            <person name="Lin M.C."/>
            <person name="Chang P.S."/>
            <person name="Arun A.B."/>
            <person name="Young C.C."/>
            <person name="Chen W.M."/>
        </authorList>
    </citation>
    <scope>NUCLEOTIDE SEQUENCE [LARGE SCALE GENOMIC DNA]</scope>
    <source>
        <strain evidence="11 12">CKOBP-6</strain>
    </source>
</reference>
<keyword evidence="3 8" id="KW-0597">Phosphoprotein</keyword>
<dbReference type="PROSITE" id="PS00041">
    <property type="entry name" value="HTH_ARAC_FAMILY_1"/>
    <property type="match status" value="1"/>
</dbReference>
<dbReference type="SMART" id="SM00342">
    <property type="entry name" value="HTH_ARAC"/>
    <property type="match status" value="1"/>
</dbReference>
<name>A0A329MQV4_9BACL</name>
<protein>
    <submittedName>
        <fullName evidence="11">Two-component system response regulator</fullName>
    </submittedName>
</protein>
<evidence type="ECO:0000313" key="12">
    <source>
        <dbReference type="Proteomes" id="UP000250369"/>
    </source>
</evidence>
<evidence type="ECO:0000259" key="10">
    <source>
        <dbReference type="PROSITE" id="PS50110"/>
    </source>
</evidence>
<sequence>MLLKALLADDEPNILRNLKTVIPWEALQFEVVGLARNGMQALELVREHEPDLILSDIRMPGMDGIAFIEELRSFDGHSEVLMITGYQEFEYARSLLKLGVSDYIVKPIDYEELAETIGKLGERIRAKKRSKQVRDKRWTSVANLAYEKILHDVLQNYASVQPIYALAEEEADLEQFRYSVLLVDLDGYAQLSLGWDDKERKLWSFAVRNVLQEALSAWPIRYIVLQLREGEWCALVERGKDAPPPTTEECLRWGERLQQEVAVSVKLPVSVAVYPGHVQLGELAQVYKKLQRSMQLRKTQPKALLVCRETEHDTDPGESIWLLTEDLVMGLKQSDGAKTDKALLRLDRIIQSVPEESFERVRPILHFVALHLMREMREIRSIAGEAEERIWRKLELVRSIPDMFDVIGEIVRLALDAAAGRKTSETLMVAAEDYMLRRLGDDFGTQDIADALGISPSYFSLLFKQKHGETFLEHLTKLRMERAKSLLLHSDKNVAQIALAVGFAERRYFTKVFQKHTGELPSEYRDSRKGTAGGNE</sequence>
<dbReference type="InterPro" id="IPR009057">
    <property type="entry name" value="Homeodomain-like_sf"/>
</dbReference>